<accession>A0AA37GVT4</accession>
<name>A0AA37GVT4_9PEZI</name>
<proteinExistence type="predicted"/>
<keyword evidence="2" id="KW-1185">Reference proteome</keyword>
<sequence length="89" mass="10011">MDECVVALRSAKLLHKAIEKAEKKFSTTTPAELQIPAMPPADAMLQLNHYWGPLNILDNEMDFGFAMQFADFEGTNSLFMALDDSRTMQ</sequence>
<dbReference type="EMBL" id="BPPX01000025">
    <property type="protein sequence ID" value="GJC87302.1"/>
    <property type="molecule type" value="Genomic_DNA"/>
</dbReference>
<dbReference type="Proteomes" id="UP001055172">
    <property type="component" value="Unassembled WGS sequence"/>
</dbReference>
<organism evidence="1 2">
    <name type="scientific">Colletotrichum liriopes</name>
    <dbReference type="NCBI Taxonomy" id="708192"/>
    <lineage>
        <taxon>Eukaryota</taxon>
        <taxon>Fungi</taxon>
        <taxon>Dikarya</taxon>
        <taxon>Ascomycota</taxon>
        <taxon>Pezizomycotina</taxon>
        <taxon>Sordariomycetes</taxon>
        <taxon>Hypocreomycetidae</taxon>
        <taxon>Glomerellales</taxon>
        <taxon>Glomerellaceae</taxon>
        <taxon>Colletotrichum</taxon>
        <taxon>Colletotrichum spaethianum species complex</taxon>
    </lineage>
</organism>
<protein>
    <submittedName>
        <fullName evidence="1">Uncharacterized protein</fullName>
    </submittedName>
</protein>
<evidence type="ECO:0000313" key="2">
    <source>
        <dbReference type="Proteomes" id="UP001055172"/>
    </source>
</evidence>
<dbReference type="AlphaFoldDB" id="A0AA37GVT4"/>
<evidence type="ECO:0000313" key="1">
    <source>
        <dbReference type="EMBL" id="GJC87302.1"/>
    </source>
</evidence>
<gene>
    <name evidence="1" type="ORF">ColLi_10140</name>
</gene>
<comment type="caution">
    <text evidence="1">The sequence shown here is derived from an EMBL/GenBank/DDBJ whole genome shotgun (WGS) entry which is preliminary data.</text>
</comment>
<reference evidence="1 2" key="1">
    <citation type="submission" date="2021-07" db="EMBL/GenBank/DDBJ databases">
        <title>Genome data of Colletotrichum spaethianum.</title>
        <authorList>
            <person name="Utami Y.D."/>
            <person name="Hiruma K."/>
        </authorList>
    </citation>
    <scope>NUCLEOTIDE SEQUENCE [LARGE SCALE GENOMIC DNA]</scope>
    <source>
        <strain evidence="1 2">MAFF 242679</strain>
    </source>
</reference>